<evidence type="ECO:0000256" key="8">
    <source>
        <dbReference type="ARBA" id="ARBA00023136"/>
    </source>
</evidence>
<keyword evidence="4" id="KW-0488">Methylation</keyword>
<dbReference type="OrthoDB" id="5609249at2"/>
<comment type="subcellular location">
    <subcellularLocation>
        <location evidence="1">Cell inner membrane</location>
        <topology evidence="1">Single-pass membrane protein</topology>
    </subcellularLocation>
</comment>
<dbReference type="Gene3D" id="3.55.40.10">
    <property type="entry name" value="minor pseudopilin epsh domain"/>
    <property type="match status" value="1"/>
</dbReference>
<organism evidence="13 14">
    <name type="scientific">Methylophaga frappieri (strain ATCC BAA-2434 / DSM 25690 / JAM7)</name>
    <dbReference type="NCBI Taxonomy" id="754477"/>
    <lineage>
        <taxon>Bacteria</taxon>
        <taxon>Pseudomonadati</taxon>
        <taxon>Pseudomonadota</taxon>
        <taxon>Gammaproteobacteria</taxon>
        <taxon>Thiotrichales</taxon>
        <taxon>Piscirickettsiaceae</taxon>
        <taxon>Methylophaga</taxon>
    </lineage>
</organism>
<keyword evidence="7 11" id="KW-1133">Transmembrane helix</keyword>
<reference evidence="13 14" key="1">
    <citation type="journal article" date="2012" name="J. Bacteriol.">
        <title>Complete genome sequences of Methylophaga sp. strain JAM1 and Methylophaga sp. strain JAM7.</title>
        <authorList>
            <person name="Villeneuve C."/>
            <person name="Martineau C."/>
            <person name="Mauffrey F."/>
            <person name="Villemur R."/>
        </authorList>
    </citation>
    <scope>NUCLEOTIDE SEQUENCE [LARGE SCALE GENOMIC DNA]</scope>
    <source>
        <strain evidence="13 14">JAM7</strain>
    </source>
</reference>
<dbReference type="EMBL" id="CP003380">
    <property type="protein sequence ID" value="AFJ03459.1"/>
    <property type="molecule type" value="Genomic_DNA"/>
</dbReference>
<keyword evidence="14" id="KW-1185">Reference proteome</keyword>
<accession>I1YKL6</accession>
<dbReference type="RefSeq" id="WP_014704878.1">
    <property type="nucleotide sequence ID" value="NC_017856.1"/>
</dbReference>
<feature type="transmembrane region" description="Helical" evidence="11">
    <location>
        <begin position="12"/>
        <end position="35"/>
    </location>
</feature>
<comment type="similarity">
    <text evidence="9">Belongs to the GSP H family.</text>
</comment>
<dbReference type="PATRIC" id="fig|754477.3.peg.2292"/>
<evidence type="ECO:0000256" key="9">
    <source>
        <dbReference type="ARBA" id="ARBA00025772"/>
    </source>
</evidence>
<sequence length="186" mass="20558" precursor="true">MSSNITRHAGFTLIELIIVLTIVGILAAIAAPAFLNIVRDNRLSTEANNLVASLQLARSEAVKRGVPVFLERKGDDWEDGWLMFTNWEIENNDVFDGVESNTDCSIEEDCILRDEPSINSNMMLLTCNLATTLGYLPNGRAVGHVDERKDIIFRLFEQSGEPPLSRQIVINLTGRPVTEAEAGDCP</sequence>
<evidence type="ECO:0000313" key="13">
    <source>
        <dbReference type="EMBL" id="AFJ03459.1"/>
    </source>
</evidence>
<dbReference type="GO" id="GO:0005886">
    <property type="term" value="C:plasma membrane"/>
    <property type="evidence" value="ECO:0007669"/>
    <property type="project" value="UniProtKB-SubCell"/>
</dbReference>
<dbReference type="GO" id="GO:0015628">
    <property type="term" value="P:protein secretion by the type II secretion system"/>
    <property type="evidence" value="ECO:0007669"/>
    <property type="project" value="InterPro"/>
</dbReference>
<evidence type="ECO:0000256" key="6">
    <source>
        <dbReference type="ARBA" id="ARBA00022692"/>
    </source>
</evidence>
<evidence type="ECO:0000313" key="14">
    <source>
        <dbReference type="Proteomes" id="UP000009145"/>
    </source>
</evidence>
<evidence type="ECO:0000259" key="12">
    <source>
        <dbReference type="Pfam" id="PF12019"/>
    </source>
</evidence>
<dbReference type="Proteomes" id="UP000009145">
    <property type="component" value="Chromosome"/>
</dbReference>
<evidence type="ECO:0000256" key="7">
    <source>
        <dbReference type="ARBA" id="ARBA00022989"/>
    </source>
</evidence>
<dbReference type="InterPro" id="IPR022346">
    <property type="entry name" value="T2SS_GspH"/>
</dbReference>
<dbReference type="AlphaFoldDB" id="I1YKL6"/>
<evidence type="ECO:0000256" key="10">
    <source>
        <dbReference type="ARBA" id="ARBA00030775"/>
    </source>
</evidence>
<dbReference type="PROSITE" id="PS00409">
    <property type="entry name" value="PROKAR_NTER_METHYL"/>
    <property type="match status" value="1"/>
</dbReference>
<dbReference type="HOGENOM" id="CLU_084761_1_4_6"/>
<dbReference type="InterPro" id="IPR012902">
    <property type="entry name" value="N_methyl_site"/>
</dbReference>
<name>I1YKL6_METFJ</name>
<keyword evidence="8 11" id="KW-0472">Membrane</keyword>
<evidence type="ECO:0000256" key="3">
    <source>
        <dbReference type="ARBA" id="ARBA00022475"/>
    </source>
</evidence>
<feature type="domain" description="General secretion pathway GspH" evidence="12">
    <location>
        <begin position="46"/>
        <end position="174"/>
    </location>
</feature>
<gene>
    <name evidence="13" type="ordered locus">Q7C_2325</name>
</gene>
<dbReference type="KEGG" id="mec:Q7C_2325"/>
<dbReference type="Pfam" id="PF12019">
    <property type="entry name" value="GspH"/>
    <property type="match status" value="1"/>
</dbReference>
<dbReference type="GO" id="GO:0015627">
    <property type="term" value="C:type II protein secretion system complex"/>
    <property type="evidence" value="ECO:0007669"/>
    <property type="project" value="InterPro"/>
</dbReference>
<dbReference type="Pfam" id="PF07963">
    <property type="entry name" value="N_methyl"/>
    <property type="match status" value="1"/>
</dbReference>
<keyword evidence="3" id="KW-1003">Cell membrane</keyword>
<keyword evidence="5" id="KW-0997">Cell inner membrane</keyword>
<dbReference type="SUPFAM" id="SSF54523">
    <property type="entry name" value="Pili subunits"/>
    <property type="match status" value="1"/>
</dbReference>
<dbReference type="STRING" id="754477.Q7C_2325"/>
<evidence type="ECO:0000256" key="1">
    <source>
        <dbReference type="ARBA" id="ARBA00004377"/>
    </source>
</evidence>
<evidence type="ECO:0000256" key="2">
    <source>
        <dbReference type="ARBA" id="ARBA00021549"/>
    </source>
</evidence>
<dbReference type="InterPro" id="IPR045584">
    <property type="entry name" value="Pilin-like"/>
</dbReference>
<protein>
    <recommendedName>
        <fullName evidence="2">Type II secretion system protein H</fullName>
    </recommendedName>
    <alternativeName>
        <fullName evidence="10">General secretion pathway protein H</fullName>
    </alternativeName>
</protein>
<evidence type="ECO:0000256" key="5">
    <source>
        <dbReference type="ARBA" id="ARBA00022519"/>
    </source>
</evidence>
<evidence type="ECO:0000256" key="4">
    <source>
        <dbReference type="ARBA" id="ARBA00022481"/>
    </source>
</evidence>
<dbReference type="NCBIfam" id="TIGR02532">
    <property type="entry name" value="IV_pilin_GFxxxE"/>
    <property type="match status" value="1"/>
</dbReference>
<dbReference type="eggNOG" id="COG4970">
    <property type="taxonomic scope" value="Bacteria"/>
</dbReference>
<evidence type="ECO:0000256" key="11">
    <source>
        <dbReference type="SAM" id="Phobius"/>
    </source>
</evidence>
<keyword evidence="6 11" id="KW-0812">Transmembrane</keyword>
<proteinExistence type="inferred from homology"/>